<dbReference type="Proteomes" id="UP000185841">
    <property type="component" value="Unassembled WGS sequence"/>
</dbReference>
<evidence type="ECO:0000256" key="1">
    <source>
        <dbReference type="SAM" id="Phobius"/>
    </source>
</evidence>
<proteinExistence type="predicted"/>
<organism evidence="2 3">
    <name type="scientific">Aquipseudomonas alcaligenes</name>
    <name type="common">Pseudomonas alcaligenes</name>
    <dbReference type="NCBI Taxonomy" id="43263"/>
    <lineage>
        <taxon>Bacteria</taxon>
        <taxon>Pseudomonadati</taxon>
        <taxon>Pseudomonadota</taxon>
        <taxon>Gammaproteobacteria</taxon>
        <taxon>Pseudomonadales</taxon>
        <taxon>Pseudomonadaceae</taxon>
        <taxon>Aquipseudomonas</taxon>
    </lineage>
</organism>
<accession>A0A1N6XKS0</accession>
<evidence type="ECO:0008006" key="4">
    <source>
        <dbReference type="Google" id="ProtNLM"/>
    </source>
</evidence>
<feature type="transmembrane region" description="Helical" evidence="1">
    <location>
        <begin position="103"/>
        <end position="120"/>
    </location>
</feature>
<feature type="transmembrane region" description="Helical" evidence="1">
    <location>
        <begin position="299"/>
        <end position="325"/>
    </location>
</feature>
<dbReference type="AlphaFoldDB" id="A0A1N6XKS0"/>
<protein>
    <recommendedName>
        <fullName evidence="4">Polysaccharide biosynthesis protein</fullName>
    </recommendedName>
</protein>
<dbReference type="EMBL" id="FTMP01000013">
    <property type="protein sequence ID" value="SIR02857.1"/>
    <property type="molecule type" value="Genomic_DNA"/>
</dbReference>
<feature type="transmembrane region" description="Helical" evidence="1">
    <location>
        <begin position="332"/>
        <end position="352"/>
    </location>
</feature>
<reference evidence="2 3" key="1">
    <citation type="submission" date="2017-01" db="EMBL/GenBank/DDBJ databases">
        <authorList>
            <person name="Mah S.A."/>
            <person name="Swanson W.J."/>
            <person name="Moy G.W."/>
            <person name="Vacquier V.D."/>
        </authorList>
    </citation>
    <scope>NUCLEOTIDE SEQUENCE [LARGE SCALE GENOMIC DNA]</scope>
    <source>
        <strain evidence="2 3">RU36E</strain>
    </source>
</reference>
<gene>
    <name evidence="2" type="ORF">SAMN05878282_11335</name>
</gene>
<evidence type="ECO:0000313" key="2">
    <source>
        <dbReference type="EMBL" id="SIR02857.1"/>
    </source>
</evidence>
<feature type="transmembrane region" description="Helical" evidence="1">
    <location>
        <begin position="157"/>
        <end position="181"/>
    </location>
</feature>
<keyword evidence="1" id="KW-0812">Transmembrane</keyword>
<feature type="transmembrane region" description="Helical" evidence="1">
    <location>
        <begin position="132"/>
        <end position="151"/>
    </location>
</feature>
<keyword evidence="1" id="KW-0472">Membrane</keyword>
<feature type="transmembrane region" description="Helical" evidence="1">
    <location>
        <begin position="358"/>
        <end position="375"/>
    </location>
</feature>
<feature type="transmembrane region" description="Helical" evidence="1">
    <location>
        <begin position="79"/>
        <end position="97"/>
    </location>
</feature>
<evidence type="ECO:0000313" key="3">
    <source>
        <dbReference type="Proteomes" id="UP000185841"/>
    </source>
</evidence>
<feature type="transmembrane region" description="Helical" evidence="1">
    <location>
        <begin position="36"/>
        <end position="58"/>
    </location>
</feature>
<feature type="transmembrane region" description="Helical" evidence="1">
    <location>
        <begin position="266"/>
        <end position="287"/>
    </location>
</feature>
<name>A0A1N6XKS0_AQUAC</name>
<sequence length="437" mass="46675">MLVLATLVYAIGQGTNFLFQLHLLHLLGASAYGHVGLAHLLLITVIFLADLGYASLFLREDPGQAGWLRDWRCALTHRLVATLLLLSICSVAIQVLAPNAEALDYWLGAAPAAFLALFNFSSPLIIRGRRLVALLSGQVAWPVALVLSLLLPSHLPLSTAASAGIAVSLGFATQAVVHLFLSQDCRCWLPGMGKGQLNSALHLSALGVCGTLHDRLTVFLLAPLTPGFLPWYLLLNHALNGLSGIQAQLSRLMLPGAADDPGRARVLQASSWTLQGTAALLMATLIMQGMTSDAERQHWLALTGVLLLAWGITVIGGFLSLPLIAGNRERPLARLLAITIAVSAPLQLLAAWVQSPELLLWSRTLCLFTITLGVVRLQNLRLTSWGWLTTAIALLAGLLGFTSAAPWCGLLLALPLLAAVAGRRPHYLPHPAMQVST</sequence>
<keyword evidence="1" id="KW-1133">Transmembrane helix</keyword>